<evidence type="ECO:0000313" key="9">
    <source>
        <dbReference type="Proteomes" id="UP001193680"/>
    </source>
</evidence>
<name>A0ABS0BY99_9GAMM</name>
<dbReference type="InterPro" id="IPR008949">
    <property type="entry name" value="Isoprenoid_synthase_dom_sf"/>
</dbReference>
<keyword evidence="9" id="KW-1185">Reference proteome</keyword>
<dbReference type="PANTHER" id="PTHR43281">
    <property type="entry name" value="FARNESYL DIPHOSPHATE SYNTHASE"/>
    <property type="match status" value="1"/>
</dbReference>
<protein>
    <submittedName>
        <fullName evidence="8">Polyprenyl synthetase family protein</fullName>
    </submittedName>
</protein>
<dbReference type="Gene3D" id="1.10.600.10">
    <property type="entry name" value="Farnesyl Diphosphate Synthase"/>
    <property type="match status" value="1"/>
</dbReference>
<dbReference type="InterPro" id="IPR033749">
    <property type="entry name" value="Polyprenyl_synt_CS"/>
</dbReference>
<evidence type="ECO:0000256" key="5">
    <source>
        <dbReference type="ARBA" id="ARBA00022842"/>
    </source>
</evidence>
<dbReference type="InterPro" id="IPR000092">
    <property type="entry name" value="Polyprenyl_synt"/>
</dbReference>
<reference evidence="8 9" key="1">
    <citation type="submission" date="2020-06" db="EMBL/GenBank/DDBJ databases">
        <authorList>
            <person name="Scott K."/>
        </authorList>
    </citation>
    <scope>NUCLEOTIDE SEQUENCE [LARGE SCALE GENOMIC DNA]</scope>
    <source>
        <strain evidence="8 9">HH1</strain>
    </source>
</reference>
<dbReference type="PROSITE" id="PS00723">
    <property type="entry name" value="POLYPRENYL_SYNTHASE_1"/>
    <property type="match status" value="1"/>
</dbReference>
<comment type="similarity">
    <text evidence="2 7">Belongs to the FPP/GGPP synthase family.</text>
</comment>
<keyword evidence="5" id="KW-0460">Magnesium</keyword>
<comment type="cofactor">
    <cofactor evidence="1">
        <name>Mg(2+)</name>
        <dbReference type="ChEBI" id="CHEBI:18420"/>
    </cofactor>
</comment>
<dbReference type="PROSITE" id="PS00444">
    <property type="entry name" value="POLYPRENYL_SYNTHASE_2"/>
    <property type="match status" value="1"/>
</dbReference>
<comment type="caution">
    <text evidence="8">The sequence shown here is derived from an EMBL/GenBank/DDBJ whole genome shotgun (WGS) entry which is preliminary data.</text>
</comment>
<dbReference type="CDD" id="cd00685">
    <property type="entry name" value="Trans_IPPS_HT"/>
    <property type="match status" value="1"/>
</dbReference>
<sequence length="294" mass="32877">MQPQLTVYQNRVQQQLQSSLDIFLDSEDCPRRLKEAIEYSTFNAGKRLRPALIYAVGEALGLELTQLDAPACAIELIHSYSLVHDDLPAMDDDNLRRGQPTCHIRYDEATAILVGDAQQTLAFRILCTDEHLSEKHRLENILLLSEAAGCNGMIGGQLIDIESQGHLPDLEQLRKMHRLKTGVLIQCALQLGACQHPNYPQFKTKLQQLGDAIGLAFQVQDDILDIEGDTETLGKPQGSDLEADKSTYPKLLGLENSKAYRDQLISEAQQVLQQLPFNSTFLSQLVNYIATRNH</sequence>
<proteinExistence type="inferred from homology"/>
<dbReference type="SFLD" id="SFLDS00005">
    <property type="entry name" value="Isoprenoid_Synthase_Type_I"/>
    <property type="match status" value="1"/>
</dbReference>
<keyword evidence="4" id="KW-0479">Metal-binding</keyword>
<dbReference type="EMBL" id="JACBGI020000010">
    <property type="protein sequence ID" value="MBF6058040.1"/>
    <property type="molecule type" value="Genomic_DNA"/>
</dbReference>
<evidence type="ECO:0000256" key="1">
    <source>
        <dbReference type="ARBA" id="ARBA00001946"/>
    </source>
</evidence>
<keyword evidence="6" id="KW-0414">Isoprene biosynthesis</keyword>
<dbReference type="PANTHER" id="PTHR43281:SF1">
    <property type="entry name" value="FARNESYL DIPHOSPHATE SYNTHASE"/>
    <property type="match status" value="1"/>
</dbReference>
<evidence type="ECO:0000256" key="3">
    <source>
        <dbReference type="ARBA" id="ARBA00022679"/>
    </source>
</evidence>
<keyword evidence="3 7" id="KW-0808">Transferase</keyword>
<dbReference type="Pfam" id="PF00348">
    <property type="entry name" value="polyprenyl_synt"/>
    <property type="match status" value="1"/>
</dbReference>
<dbReference type="InterPro" id="IPR053378">
    <property type="entry name" value="Prenyl_diphosphate_synthase"/>
</dbReference>
<accession>A0ABS0BY99</accession>
<dbReference type="SFLD" id="SFLDG01017">
    <property type="entry name" value="Polyprenyl_Transferase_Like"/>
    <property type="match status" value="1"/>
</dbReference>
<evidence type="ECO:0000256" key="4">
    <source>
        <dbReference type="ARBA" id="ARBA00022723"/>
    </source>
</evidence>
<organism evidence="8 9">
    <name type="scientific">Thiomicrorhabdus heinhorstiae</name>
    <dbReference type="NCBI Taxonomy" id="2748010"/>
    <lineage>
        <taxon>Bacteria</taxon>
        <taxon>Pseudomonadati</taxon>
        <taxon>Pseudomonadota</taxon>
        <taxon>Gammaproteobacteria</taxon>
        <taxon>Thiotrichales</taxon>
        <taxon>Piscirickettsiaceae</taxon>
        <taxon>Thiomicrorhabdus</taxon>
    </lineage>
</organism>
<dbReference type="RefSeq" id="WP_185978183.1">
    <property type="nucleotide sequence ID" value="NZ_JACBGI020000010.1"/>
</dbReference>
<dbReference type="NCBIfam" id="NF045485">
    <property type="entry name" value="FPPsyn"/>
    <property type="match status" value="1"/>
</dbReference>
<reference evidence="8 9" key="2">
    <citation type="submission" date="2020-11" db="EMBL/GenBank/DDBJ databases">
        <title>Sulfur oxidizing isolate from Hospital Hole Sinkhole.</title>
        <authorList>
            <person name="Scott K.M."/>
        </authorList>
    </citation>
    <scope>NUCLEOTIDE SEQUENCE [LARGE SCALE GENOMIC DNA]</scope>
    <source>
        <strain evidence="8 9">HH1</strain>
    </source>
</reference>
<dbReference type="Proteomes" id="UP001193680">
    <property type="component" value="Unassembled WGS sequence"/>
</dbReference>
<evidence type="ECO:0000256" key="7">
    <source>
        <dbReference type="RuleBase" id="RU004466"/>
    </source>
</evidence>
<evidence type="ECO:0000256" key="2">
    <source>
        <dbReference type="ARBA" id="ARBA00006706"/>
    </source>
</evidence>
<gene>
    <name evidence="8" type="ORF">H8792_006760</name>
</gene>
<evidence type="ECO:0000256" key="6">
    <source>
        <dbReference type="ARBA" id="ARBA00023229"/>
    </source>
</evidence>
<dbReference type="SUPFAM" id="SSF48576">
    <property type="entry name" value="Terpenoid synthases"/>
    <property type="match status" value="1"/>
</dbReference>
<evidence type="ECO:0000313" key="8">
    <source>
        <dbReference type="EMBL" id="MBF6058040.1"/>
    </source>
</evidence>